<sequence length="716" mass="78521">MNTWDAGTFSTTILSSSDLGPPVLLYPSPTLTTRMNYVEDLSLSYPHLHSNSNSNSQDNDGASHSDDTSSALSVPQPTIEIPLDELLRGMDGFDGMEGMKGLDGGDDMDGLLNHLHLVRRGQVTPRQIPRIPRVVQPIYSNYDNGVVVDSPVVRYHLLSSTVQKSQRERFHGEDESQDVEMFDHSSSAYHPLIFDDNPNNEHIFSFDRDLNSAEPIQIPIPTVSRDSLRVLFGDSPSGRSDSRSLTPLEEALSFSGQQGRLSRLSSPTSRSSHHTHLSNHKDDADLVESVELMMSSTTTMTLSSAQHSTEFVYSGAGSSKSLSQRRSTTPRPSSPTGGGGRVAGGLSVSSKPRASSKPHNRPKPRANARAMPRPSARQTSRSGVRNIHTSNNTTPRSSAASSSRPALTVQTSSSEVSTRSSLPMSAGAESTVTIWSVTRPSSLNPKQETLPQLLALSLPSRFVSEAEMDQDSEIVLDMDDYLDVLPHAAPQVVPRPPQHILEHETEVLDIDSDVDAGWPTVPLTPLRHHLLSDDDMKGMDICAANPSFSPVPFAHRIASHSEPGSDRFKGPPSLDFGSDNSDKEEQDHILISFRPIHEAKRHSHCPRTPHGLDSAFKFFNYHKAHTPIFMDSDNVASNTFLDADMLTNALDVKYDLDLEADVDADALPLHPQLHSSSGFNMVTSQCNQYRAEDDGTIGKSDWELDFTEDITRLNKM</sequence>
<dbReference type="AlphaFoldDB" id="A0A9W9A753"/>
<comment type="caution">
    <text evidence="2">The sequence shown here is derived from an EMBL/GenBank/DDBJ whole genome shotgun (WGS) entry which is preliminary data.</text>
</comment>
<name>A0A9W9A753_9AGAR</name>
<feature type="region of interest" description="Disordered" evidence="1">
    <location>
        <begin position="316"/>
        <end position="426"/>
    </location>
</feature>
<gene>
    <name evidence="2" type="ORF">C8J55DRAFT_562048</name>
</gene>
<organism evidence="2 3">
    <name type="scientific">Lentinula lateritia</name>
    <dbReference type="NCBI Taxonomy" id="40482"/>
    <lineage>
        <taxon>Eukaryota</taxon>
        <taxon>Fungi</taxon>
        <taxon>Dikarya</taxon>
        <taxon>Basidiomycota</taxon>
        <taxon>Agaricomycotina</taxon>
        <taxon>Agaricomycetes</taxon>
        <taxon>Agaricomycetidae</taxon>
        <taxon>Agaricales</taxon>
        <taxon>Marasmiineae</taxon>
        <taxon>Omphalotaceae</taxon>
        <taxon>Lentinula</taxon>
    </lineage>
</organism>
<feature type="region of interest" description="Disordered" evidence="1">
    <location>
        <begin position="559"/>
        <end position="582"/>
    </location>
</feature>
<feature type="region of interest" description="Disordered" evidence="1">
    <location>
        <begin position="48"/>
        <end position="78"/>
    </location>
</feature>
<dbReference type="EMBL" id="JANVFS010000021">
    <property type="protein sequence ID" value="KAJ4476009.1"/>
    <property type="molecule type" value="Genomic_DNA"/>
</dbReference>
<evidence type="ECO:0000313" key="3">
    <source>
        <dbReference type="Proteomes" id="UP001150238"/>
    </source>
</evidence>
<feature type="compositionally biased region" description="Low complexity" evidence="1">
    <location>
        <begin position="260"/>
        <end position="270"/>
    </location>
</feature>
<evidence type="ECO:0000256" key="1">
    <source>
        <dbReference type="SAM" id="MobiDB-lite"/>
    </source>
</evidence>
<protein>
    <submittedName>
        <fullName evidence="2">Uncharacterized protein</fullName>
    </submittedName>
</protein>
<dbReference type="Proteomes" id="UP001150238">
    <property type="component" value="Unassembled WGS sequence"/>
</dbReference>
<evidence type="ECO:0000313" key="2">
    <source>
        <dbReference type="EMBL" id="KAJ4476009.1"/>
    </source>
</evidence>
<reference evidence="2" key="2">
    <citation type="journal article" date="2023" name="Proc. Natl. Acad. Sci. U.S.A.">
        <title>A global phylogenomic analysis of the shiitake genus Lentinula.</title>
        <authorList>
            <person name="Sierra-Patev S."/>
            <person name="Min B."/>
            <person name="Naranjo-Ortiz M."/>
            <person name="Looney B."/>
            <person name="Konkel Z."/>
            <person name="Slot J.C."/>
            <person name="Sakamoto Y."/>
            <person name="Steenwyk J.L."/>
            <person name="Rokas A."/>
            <person name="Carro J."/>
            <person name="Camarero S."/>
            <person name="Ferreira P."/>
            <person name="Molpeceres G."/>
            <person name="Ruiz-Duenas F.J."/>
            <person name="Serrano A."/>
            <person name="Henrissat B."/>
            <person name="Drula E."/>
            <person name="Hughes K.W."/>
            <person name="Mata J.L."/>
            <person name="Ishikawa N.K."/>
            <person name="Vargas-Isla R."/>
            <person name="Ushijima S."/>
            <person name="Smith C.A."/>
            <person name="Donoghue J."/>
            <person name="Ahrendt S."/>
            <person name="Andreopoulos W."/>
            <person name="He G."/>
            <person name="LaButti K."/>
            <person name="Lipzen A."/>
            <person name="Ng V."/>
            <person name="Riley R."/>
            <person name="Sandor L."/>
            <person name="Barry K."/>
            <person name="Martinez A.T."/>
            <person name="Xiao Y."/>
            <person name="Gibbons J.G."/>
            <person name="Terashima K."/>
            <person name="Grigoriev I.V."/>
            <person name="Hibbett D."/>
        </authorList>
    </citation>
    <scope>NUCLEOTIDE SEQUENCE</scope>
    <source>
        <strain evidence="2">Sp2 HRB7682 ss15</strain>
    </source>
</reference>
<reference evidence="2" key="1">
    <citation type="submission" date="2022-08" db="EMBL/GenBank/DDBJ databases">
        <authorList>
            <consortium name="DOE Joint Genome Institute"/>
            <person name="Min B."/>
            <person name="Riley R."/>
            <person name="Sierra-Patev S."/>
            <person name="Naranjo-Ortiz M."/>
            <person name="Looney B."/>
            <person name="Konkel Z."/>
            <person name="Slot J.C."/>
            <person name="Sakamoto Y."/>
            <person name="Steenwyk J.L."/>
            <person name="Rokas A."/>
            <person name="Carro J."/>
            <person name="Camarero S."/>
            <person name="Ferreira P."/>
            <person name="Molpeceres G."/>
            <person name="Ruiz-Duenas F.J."/>
            <person name="Serrano A."/>
            <person name="Henrissat B."/>
            <person name="Drula E."/>
            <person name="Hughes K.W."/>
            <person name="Mata J.L."/>
            <person name="Ishikawa N.K."/>
            <person name="Vargas-Isla R."/>
            <person name="Ushijima S."/>
            <person name="Smith C.A."/>
            <person name="Ahrendt S."/>
            <person name="Andreopoulos W."/>
            <person name="He G."/>
            <person name="Labutti K."/>
            <person name="Lipzen A."/>
            <person name="Ng V."/>
            <person name="Sandor L."/>
            <person name="Barry K."/>
            <person name="Martinez A.T."/>
            <person name="Xiao Y."/>
            <person name="Gibbons J.G."/>
            <person name="Terashima K."/>
            <person name="Hibbett D.S."/>
            <person name="Grigoriev I.V."/>
        </authorList>
    </citation>
    <scope>NUCLEOTIDE SEQUENCE</scope>
    <source>
        <strain evidence="2">Sp2 HRB7682 ss15</strain>
    </source>
</reference>
<feature type="compositionally biased region" description="Basic residues" evidence="1">
    <location>
        <begin position="354"/>
        <end position="366"/>
    </location>
</feature>
<feature type="compositionally biased region" description="Low complexity" evidence="1">
    <location>
        <begin position="389"/>
        <end position="421"/>
    </location>
</feature>
<feature type="compositionally biased region" description="Low complexity" evidence="1">
    <location>
        <begin position="325"/>
        <end position="335"/>
    </location>
</feature>
<accession>A0A9W9A753</accession>
<proteinExistence type="predicted"/>
<feature type="region of interest" description="Disordered" evidence="1">
    <location>
        <begin position="252"/>
        <end position="284"/>
    </location>
</feature>